<dbReference type="SUPFAM" id="SSF48403">
    <property type="entry name" value="Ankyrin repeat"/>
    <property type="match status" value="1"/>
</dbReference>
<dbReference type="Gene3D" id="1.25.40.20">
    <property type="entry name" value="Ankyrin repeat-containing domain"/>
    <property type="match status" value="1"/>
</dbReference>
<comment type="caution">
    <text evidence="1">The sequence shown here is derived from an EMBL/GenBank/DDBJ whole genome shotgun (WGS) entry which is preliminary data.</text>
</comment>
<name>A0A5M9J766_MONFR</name>
<dbReference type="Proteomes" id="UP000322873">
    <property type="component" value="Unassembled WGS sequence"/>
</dbReference>
<dbReference type="InterPro" id="IPR036770">
    <property type="entry name" value="Ankyrin_rpt-contain_sf"/>
</dbReference>
<protein>
    <submittedName>
        <fullName evidence="1">Uncharacterized protein</fullName>
    </submittedName>
</protein>
<gene>
    <name evidence="1" type="ORF">EYC84_011284</name>
</gene>
<organism evidence="1 2">
    <name type="scientific">Monilinia fructicola</name>
    <name type="common">Brown rot fungus</name>
    <name type="synonym">Ciboria fructicola</name>
    <dbReference type="NCBI Taxonomy" id="38448"/>
    <lineage>
        <taxon>Eukaryota</taxon>
        <taxon>Fungi</taxon>
        <taxon>Dikarya</taxon>
        <taxon>Ascomycota</taxon>
        <taxon>Pezizomycotina</taxon>
        <taxon>Leotiomycetes</taxon>
        <taxon>Helotiales</taxon>
        <taxon>Sclerotiniaceae</taxon>
        <taxon>Monilinia</taxon>
    </lineage>
</organism>
<sequence>MLRDHGADPECNERLDPIEKSALIRSASLAHAEMVETVLARGARITAKDRMPRTALHQACAEGARATDVVTCLHACTEDGRSAMYLASA</sequence>
<dbReference type="AlphaFoldDB" id="A0A5M9J766"/>
<accession>A0A5M9J766</accession>
<proteinExistence type="predicted"/>
<reference evidence="1 2" key="1">
    <citation type="submission" date="2019-06" db="EMBL/GenBank/DDBJ databases">
        <title>Genome Sequence of the Brown Rot Fungal Pathogen Monilinia fructicola.</title>
        <authorList>
            <person name="De Miccolis Angelini R.M."/>
            <person name="Landi L."/>
            <person name="Abate D."/>
            <person name="Pollastro S."/>
            <person name="Romanazzi G."/>
            <person name="Faretra F."/>
        </authorList>
    </citation>
    <scope>NUCLEOTIDE SEQUENCE [LARGE SCALE GENOMIC DNA]</scope>
    <source>
        <strain evidence="1 2">Mfrc123</strain>
    </source>
</reference>
<dbReference type="EMBL" id="VICG01000015">
    <property type="protein sequence ID" value="KAA8564340.1"/>
    <property type="molecule type" value="Genomic_DNA"/>
</dbReference>
<keyword evidence="2" id="KW-1185">Reference proteome</keyword>
<evidence type="ECO:0000313" key="1">
    <source>
        <dbReference type="EMBL" id="KAA8564340.1"/>
    </source>
</evidence>
<evidence type="ECO:0000313" key="2">
    <source>
        <dbReference type="Proteomes" id="UP000322873"/>
    </source>
</evidence>